<feature type="domain" description="Coenzyme Q-binding protein COQ10 START" evidence="3">
    <location>
        <begin position="10"/>
        <end position="134"/>
    </location>
</feature>
<dbReference type="EMBL" id="BMXR01000005">
    <property type="protein sequence ID" value="GGX55295.1"/>
    <property type="molecule type" value="Genomic_DNA"/>
</dbReference>
<dbReference type="Pfam" id="PF03364">
    <property type="entry name" value="Polyketide_cyc"/>
    <property type="match status" value="1"/>
</dbReference>
<dbReference type="Gene3D" id="3.30.530.20">
    <property type="match status" value="1"/>
</dbReference>
<gene>
    <name evidence="4" type="ORF">GCM10007392_23700</name>
</gene>
<protein>
    <submittedName>
        <fullName evidence="4">Ubiquinone-binding protein</fullName>
    </submittedName>
</protein>
<dbReference type="CDD" id="cd07813">
    <property type="entry name" value="COQ10p_like"/>
    <property type="match status" value="1"/>
</dbReference>
<dbReference type="InterPro" id="IPR044996">
    <property type="entry name" value="COQ10-like"/>
</dbReference>
<dbReference type="InterPro" id="IPR023393">
    <property type="entry name" value="START-like_dom_sf"/>
</dbReference>
<dbReference type="Proteomes" id="UP000626148">
    <property type="component" value="Unassembled WGS sequence"/>
</dbReference>
<evidence type="ECO:0000256" key="1">
    <source>
        <dbReference type="ARBA" id="ARBA00008918"/>
    </source>
</evidence>
<evidence type="ECO:0000313" key="4">
    <source>
        <dbReference type="EMBL" id="GGX55295.1"/>
    </source>
</evidence>
<keyword evidence="5" id="KW-1185">Reference proteome</keyword>
<dbReference type="SUPFAM" id="SSF55961">
    <property type="entry name" value="Bet v1-like"/>
    <property type="match status" value="1"/>
</dbReference>
<keyword evidence="4" id="KW-0830">Ubiquinone</keyword>
<dbReference type="InterPro" id="IPR005031">
    <property type="entry name" value="COQ10_START"/>
</dbReference>
<evidence type="ECO:0000256" key="2">
    <source>
        <dbReference type="ARBA" id="ARBA00022649"/>
    </source>
</evidence>
<dbReference type="GO" id="GO:0048039">
    <property type="term" value="F:ubiquinone binding"/>
    <property type="evidence" value="ECO:0007669"/>
    <property type="project" value="InterPro"/>
</dbReference>
<comment type="caution">
    <text evidence="4">The sequence shown here is derived from an EMBL/GenBank/DDBJ whole genome shotgun (WGS) entry which is preliminary data.</text>
</comment>
<proteinExistence type="inferred from homology"/>
<sequence>MTEIHRSALVPHSAETLFDLINHVPAYPDFLEEVVAADVLEVSETHMVGRMVVRKAGIEKTLVTHNRLERPHRIELTLKHGPLKSLNGIWTLKPLGDNGCRVSLDLSFETQGQLTAMAFGPIFKQLADRMVDAFVRRADERARSA</sequence>
<evidence type="ECO:0000313" key="5">
    <source>
        <dbReference type="Proteomes" id="UP000626148"/>
    </source>
</evidence>
<reference evidence="4" key="2">
    <citation type="submission" date="2020-09" db="EMBL/GenBank/DDBJ databases">
        <authorList>
            <person name="Sun Q."/>
            <person name="Kim S."/>
        </authorList>
    </citation>
    <scope>NUCLEOTIDE SEQUENCE</scope>
    <source>
        <strain evidence="4">KCTC 22169</strain>
    </source>
</reference>
<reference evidence="4" key="1">
    <citation type="journal article" date="2014" name="Int. J. Syst. Evol. Microbiol.">
        <title>Complete genome sequence of Corynebacterium casei LMG S-19264T (=DSM 44701T), isolated from a smear-ripened cheese.</title>
        <authorList>
            <consortium name="US DOE Joint Genome Institute (JGI-PGF)"/>
            <person name="Walter F."/>
            <person name="Albersmeier A."/>
            <person name="Kalinowski J."/>
            <person name="Ruckert C."/>
        </authorList>
    </citation>
    <scope>NUCLEOTIDE SEQUENCE</scope>
    <source>
        <strain evidence="4">KCTC 22169</strain>
    </source>
</reference>
<organism evidence="4 5">
    <name type="scientific">Saccharospirillum salsuginis</name>
    <dbReference type="NCBI Taxonomy" id="418750"/>
    <lineage>
        <taxon>Bacteria</taxon>
        <taxon>Pseudomonadati</taxon>
        <taxon>Pseudomonadota</taxon>
        <taxon>Gammaproteobacteria</taxon>
        <taxon>Oceanospirillales</taxon>
        <taxon>Saccharospirillaceae</taxon>
        <taxon>Saccharospirillum</taxon>
    </lineage>
</organism>
<keyword evidence="2" id="KW-1277">Toxin-antitoxin system</keyword>
<comment type="similarity">
    <text evidence="1">Belongs to the ribosome association toxin RatA family.</text>
</comment>
<name>A0A918KBD7_9GAMM</name>
<dbReference type="AlphaFoldDB" id="A0A918KBD7"/>
<dbReference type="RefSeq" id="WP_189608799.1">
    <property type="nucleotide sequence ID" value="NZ_BMXR01000005.1"/>
</dbReference>
<dbReference type="PANTHER" id="PTHR12901:SF10">
    <property type="entry name" value="COENZYME Q-BINDING PROTEIN COQ10, MITOCHONDRIAL"/>
    <property type="match status" value="1"/>
</dbReference>
<evidence type="ECO:0000259" key="3">
    <source>
        <dbReference type="Pfam" id="PF03364"/>
    </source>
</evidence>
<accession>A0A918KBD7</accession>
<dbReference type="GO" id="GO:0045333">
    <property type="term" value="P:cellular respiration"/>
    <property type="evidence" value="ECO:0007669"/>
    <property type="project" value="InterPro"/>
</dbReference>
<dbReference type="PANTHER" id="PTHR12901">
    <property type="entry name" value="SPERM PROTEIN HOMOLOG"/>
    <property type="match status" value="1"/>
</dbReference>